<keyword evidence="1" id="KW-0472">Membrane</keyword>
<dbReference type="AlphaFoldDB" id="A0A4U9XWB4"/>
<accession>A0A4U9XWB4</accession>
<evidence type="ECO:0000256" key="1">
    <source>
        <dbReference type="SAM" id="Phobius"/>
    </source>
</evidence>
<reference evidence="2 3" key="1">
    <citation type="submission" date="2019-05" db="EMBL/GenBank/DDBJ databases">
        <authorList>
            <consortium name="Pathogen Informatics"/>
        </authorList>
    </citation>
    <scope>NUCLEOTIDE SEQUENCE [LARGE SCALE GENOMIC DNA]</scope>
    <source>
        <strain evidence="2 3">NCTC5385</strain>
    </source>
</reference>
<sequence>MDSNKMTKEEREEAKFSLSGATLYGINAVIGSGIFLLPRAIYKGLGPA</sequence>
<evidence type="ECO:0000313" key="3">
    <source>
        <dbReference type="Proteomes" id="UP000304914"/>
    </source>
</evidence>
<feature type="transmembrane region" description="Helical" evidence="1">
    <location>
        <begin position="21"/>
        <end position="42"/>
    </location>
</feature>
<dbReference type="EMBL" id="LR594035">
    <property type="protein sequence ID" value="VTS18103.1"/>
    <property type="molecule type" value="Genomic_DNA"/>
</dbReference>
<gene>
    <name evidence="2" type="ORF">NCTC5385_00766</name>
</gene>
<organism evidence="2 3">
    <name type="scientific">Streptococcus pseudoporcinus</name>
    <dbReference type="NCBI Taxonomy" id="361101"/>
    <lineage>
        <taxon>Bacteria</taxon>
        <taxon>Bacillati</taxon>
        <taxon>Bacillota</taxon>
        <taxon>Bacilli</taxon>
        <taxon>Lactobacillales</taxon>
        <taxon>Streptococcaceae</taxon>
        <taxon>Streptococcus</taxon>
    </lineage>
</organism>
<keyword evidence="1" id="KW-1133">Transmembrane helix</keyword>
<dbReference type="Proteomes" id="UP000304914">
    <property type="component" value="Chromosome"/>
</dbReference>
<name>A0A4U9XWB4_9STRE</name>
<evidence type="ECO:0000313" key="2">
    <source>
        <dbReference type="EMBL" id="VTS18103.1"/>
    </source>
</evidence>
<proteinExistence type="predicted"/>
<keyword evidence="1" id="KW-0812">Transmembrane</keyword>
<protein>
    <submittedName>
        <fullName evidence="2">Amino acid permease</fullName>
    </submittedName>
</protein>